<evidence type="ECO:0000313" key="2">
    <source>
        <dbReference type="Proteomes" id="UP001148018"/>
    </source>
</evidence>
<dbReference type="OrthoDB" id="9935125at2759"/>
<accession>A0A9Q0DNP4</accession>
<proteinExistence type="predicted"/>
<reference evidence="1" key="1">
    <citation type="submission" date="2022-07" db="EMBL/GenBank/DDBJ databases">
        <title>Chromosome-level genome of Muraenolepis orangiensis.</title>
        <authorList>
            <person name="Kim J."/>
        </authorList>
    </citation>
    <scope>NUCLEOTIDE SEQUENCE</scope>
    <source>
        <strain evidence="1">KU_S4_2022</strain>
        <tissue evidence="1">Muscle</tissue>
    </source>
</reference>
<sequence>MLRRRRAFSKGTCYEPFVKYGNFSSSDPGYGVGALVEFLHRLPGAGFCGHGVCGRPGPPVERHGARL</sequence>
<dbReference type="EMBL" id="JANIIK010000115">
    <property type="protein sequence ID" value="KAJ3589847.1"/>
    <property type="molecule type" value="Genomic_DNA"/>
</dbReference>
<evidence type="ECO:0000313" key="1">
    <source>
        <dbReference type="EMBL" id="KAJ3589847.1"/>
    </source>
</evidence>
<gene>
    <name evidence="1" type="ORF">NHX12_010688</name>
</gene>
<name>A0A9Q0DNP4_9TELE</name>
<comment type="caution">
    <text evidence="1">The sequence shown here is derived from an EMBL/GenBank/DDBJ whole genome shotgun (WGS) entry which is preliminary data.</text>
</comment>
<organism evidence="1 2">
    <name type="scientific">Muraenolepis orangiensis</name>
    <name type="common">Patagonian moray cod</name>
    <dbReference type="NCBI Taxonomy" id="630683"/>
    <lineage>
        <taxon>Eukaryota</taxon>
        <taxon>Metazoa</taxon>
        <taxon>Chordata</taxon>
        <taxon>Craniata</taxon>
        <taxon>Vertebrata</taxon>
        <taxon>Euteleostomi</taxon>
        <taxon>Actinopterygii</taxon>
        <taxon>Neopterygii</taxon>
        <taxon>Teleostei</taxon>
        <taxon>Neoteleostei</taxon>
        <taxon>Acanthomorphata</taxon>
        <taxon>Zeiogadaria</taxon>
        <taxon>Gadariae</taxon>
        <taxon>Gadiformes</taxon>
        <taxon>Muraenolepidoidei</taxon>
        <taxon>Muraenolepididae</taxon>
        <taxon>Muraenolepis</taxon>
    </lineage>
</organism>
<dbReference type="AlphaFoldDB" id="A0A9Q0DNP4"/>
<protein>
    <submittedName>
        <fullName evidence="1">Uncharacterized protein</fullName>
    </submittedName>
</protein>
<dbReference type="Proteomes" id="UP001148018">
    <property type="component" value="Unassembled WGS sequence"/>
</dbReference>
<keyword evidence="2" id="KW-1185">Reference proteome</keyword>